<evidence type="ECO:0000313" key="3">
    <source>
        <dbReference type="Proteomes" id="UP001165275"/>
    </source>
</evidence>
<protein>
    <submittedName>
        <fullName evidence="2">IS200/IS605 family transposase</fullName>
    </submittedName>
</protein>
<reference evidence="2" key="1">
    <citation type="submission" date="2021-04" db="EMBL/GenBank/DDBJ databases">
        <title>Genome sequence of Serratia sp. arafor3.</title>
        <authorList>
            <person name="Besaury L."/>
        </authorList>
    </citation>
    <scope>NUCLEOTIDE SEQUENCE</scope>
    <source>
        <strain evidence="2">Arafor3</strain>
    </source>
</reference>
<dbReference type="Pfam" id="PF01797">
    <property type="entry name" value="Y1_Tnp"/>
    <property type="match status" value="1"/>
</dbReference>
<feature type="non-terminal residue" evidence="2">
    <location>
        <position position="109"/>
    </location>
</feature>
<evidence type="ECO:0000259" key="1">
    <source>
        <dbReference type="SMART" id="SM01321"/>
    </source>
</evidence>
<name>A0ABT0KIM7_9GAMM</name>
<accession>A0ABT0KIM7</accession>
<organism evidence="2 3">
    <name type="scientific">Serratia silvae</name>
    <dbReference type="NCBI Taxonomy" id="2824122"/>
    <lineage>
        <taxon>Bacteria</taxon>
        <taxon>Pseudomonadati</taxon>
        <taxon>Pseudomonadota</taxon>
        <taxon>Gammaproteobacteria</taxon>
        <taxon>Enterobacterales</taxon>
        <taxon>Yersiniaceae</taxon>
        <taxon>Serratia</taxon>
    </lineage>
</organism>
<dbReference type="SMART" id="SM01321">
    <property type="entry name" value="Y1_Tnp"/>
    <property type="match status" value="1"/>
</dbReference>
<dbReference type="SUPFAM" id="SSF143422">
    <property type="entry name" value="Transposase IS200-like"/>
    <property type="match status" value="1"/>
</dbReference>
<proteinExistence type="predicted"/>
<sequence length="109" mass="12912">YHIVWTPKCRFRILKNNVGKEVYRQIRILSEQLHIDIVELNVQLDHVHLLVKIPPKLSVSEVMGHLKGRTAIRLFNKFPYLRKHKLWGNHFWAKGYCVDTVGVNAEMIR</sequence>
<gene>
    <name evidence="2" type="primary">tnpA</name>
    <name evidence="2" type="ORF">KAJ71_23160</name>
</gene>
<dbReference type="RefSeq" id="WP_248947791.1">
    <property type="nucleotide sequence ID" value="NZ_JAGQDC010000060.1"/>
</dbReference>
<keyword evidence="3" id="KW-1185">Reference proteome</keyword>
<dbReference type="PANTHER" id="PTHR33360:SF2">
    <property type="entry name" value="TRANSPOSASE FOR INSERTION SEQUENCE ELEMENT IS200"/>
    <property type="match status" value="1"/>
</dbReference>
<feature type="non-terminal residue" evidence="2">
    <location>
        <position position="1"/>
    </location>
</feature>
<dbReference type="Proteomes" id="UP001165275">
    <property type="component" value="Unassembled WGS sequence"/>
</dbReference>
<dbReference type="Gene3D" id="3.30.70.1290">
    <property type="entry name" value="Transposase IS200-like"/>
    <property type="match status" value="1"/>
</dbReference>
<evidence type="ECO:0000313" key="2">
    <source>
        <dbReference type="EMBL" id="MCL1031878.1"/>
    </source>
</evidence>
<feature type="domain" description="Transposase IS200-like" evidence="1">
    <location>
        <begin position="1"/>
        <end position="108"/>
    </location>
</feature>
<dbReference type="EMBL" id="JAGQDC010000060">
    <property type="protein sequence ID" value="MCL1031878.1"/>
    <property type="molecule type" value="Genomic_DNA"/>
</dbReference>
<dbReference type="InterPro" id="IPR002686">
    <property type="entry name" value="Transposase_17"/>
</dbReference>
<comment type="caution">
    <text evidence="2">The sequence shown here is derived from an EMBL/GenBank/DDBJ whole genome shotgun (WGS) entry which is preliminary data.</text>
</comment>
<dbReference type="NCBIfam" id="NF033573">
    <property type="entry name" value="transpos_IS200"/>
    <property type="match status" value="1"/>
</dbReference>
<dbReference type="InterPro" id="IPR036515">
    <property type="entry name" value="Transposase_17_sf"/>
</dbReference>
<dbReference type="PANTHER" id="PTHR33360">
    <property type="entry name" value="TRANSPOSASE FOR INSERTION SEQUENCE ELEMENT IS200"/>
    <property type="match status" value="1"/>
</dbReference>